<reference evidence="1" key="1">
    <citation type="submission" date="2020-09" db="EMBL/GenBank/DDBJ databases">
        <title>Genome-Enabled Discovery of Anthraquinone Biosynthesis in Senna tora.</title>
        <authorList>
            <person name="Kang S.-H."/>
            <person name="Pandey R.P."/>
            <person name="Lee C.-M."/>
            <person name="Sim J.-S."/>
            <person name="Jeong J.-T."/>
            <person name="Choi B.-S."/>
            <person name="Jung M."/>
            <person name="Ginzburg D."/>
            <person name="Zhao K."/>
            <person name="Won S.Y."/>
            <person name="Oh T.-J."/>
            <person name="Yu Y."/>
            <person name="Kim N.-H."/>
            <person name="Lee O.R."/>
            <person name="Lee T.-H."/>
            <person name="Bashyal P."/>
            <person name="Kim T.-S."/>
            <person name="Lee W.-H."/>
            <person name="Kawkins C."/>
            <person name="Kim C.-K."/>
            <person name="Kim J.S."/>
            <person name="Ahn B.O."/>
            <person name="Rhee S.Y."/>
            <person name="Sohng J.K."/>
        </authorList>
    </citation>
    <scope>NUCLEOTIDE SEQUENCE</scope>
    <source>
        <tissue evidence="1">Leaf</tissue>
    </source>
</reference>
<evidence type="ECO:0000313" key="2">
    <source>
        <dbReference type="Proteomes" id="UP000634136"/>
    </source>
</evidence>
<dbReference type="AlphaFoldDB" id="A0A834WF20"/>
<accession>A0A834WF20</accession>
<organism evidence="1 2">
    <name type="scientific">Senna tora</name>
    <dbReference type="NCBI Taxonomy" id="362788"/>
    <lineage>
        <taxon>Eukaryota</taxon>
        <taxon>Viridiplantae</taxon>
        <taxon>Streptophyta</taxon>
        <taxon>Embryophyta</taxon>
        <taxon>Tracheophyta</taxon>
        <taxon>Spermatophyta</taxon>
        <taxon>Magnoliopsida</taxon>
        <taxon>eudicotyledons</taxon>
        <taxon>Gunneridae</taxon>
        <taxon>Pentapetalae</taxon>
        <taxon>rosids</taxon>
        <taxon>fabids</taxon>
        <taxon>Fabales</taxon>
        <taxon>Fabaceae</taxon>
        <taxon>Caesalpinioideae</taxon>
        <taxon>Cassia clade</taxon>
        <taxon>Senna</taxon>
    </lineage>
</organism>
<gene>
    <name evidence="1" type="ORF">G2W53_025722</name>
</gene>
<evidence type="ECO:0000313" key="1">
    <source>
        <dbReference type="EMBL" id="KAF7820267.1"/>
    </source>
</evidence>
<keyword evidence="2" id="KW-1185">Reference proteome</keyword>
<dbReference type="EMBL" id="JAAIUW010000008">
    <property type="protein sequence ID" value="KAF7820267.1"/>
    <property type="molecule type" value="Genomic_DNA"/>
</dbReference>
<protein>
    <submittedName>
        <fullName evidence="1">Uncharacterized protein</fullName>
    </submittedName>
</protein>
<sequence>MDHLDILCQGFQIHFMALHSFCSQVTKAADEASSFKHECSVLKSRIAIFGKHNGYFLFSRDAEGDVFVKRLKKTRLRIREADSSSTVASTSFCFNSSI</sequence>
<dbReference type="Proteomes" id="UP000634136">
    <property type="component" value="Unassembled WGS sequence"/>
</dbReference>
<proteinExistence type="predicted"/>
<name>A0A834WF20_9FABA</name>
<comment type="caution">
    <text evidence="1">The sequence shown here is derived from an EMBL/GenBank/DDBJ whole genome shotgun (WGS) entry which is preliminary data.</text>
</comment>